<comment type="caution">
    <text evidence="4">The sequence shown here is derived from an EMBL/GenBank/DDBJ whole genome shotgun (WGS) entry which is preliminary data.</text>
</comment>
<dbReference type="Pfam" id="PF00691">
    <property type="entry name" value="OmpA"/>
    <property type="match status" value="1"/>
</dbReference>
<protein>
    <submittedName>
        <fullName evidence="4">OmpA family protein</fullName>
    </submittedName>
</protein>
<reference evidence="4" key="2">
    <citation type="journal article" date="2021" name="Syst. Appl. Microbiol.">
        <title>Roseomonas hellenica sp. nov., isolated from roots of wild-growing Alkanna tinctoria.</title>
        <authorList>
            <person name="Rat A."/>
            <person name="Naranjo H.D."/>
            <person name="Lebbe L."/>
            <person name="Cnockaert M."/>
            <person name="Krigas N."/>
            <person name="Grigoriadou K."/>
            <person name="Maloupa E."/>
            <person name="Willems A."/>
        </authorList>
    </citation>
    <scope>NUCLEOTIDE SEQUENCE</scope>
    <source>
        <strain evidence="4">LMG 31228</strain>
    </source>
</reference>
<evidence type="ECO:0000313" key="4">
    <source>
        <dbReference type="EMBL" id="MBR0684230.1"/>
    </source>
</evidence>
<name>A0A9X9XKJ4_9PROT</name>
<organism evidence="4 5">
    <name type="scientific">Neoroseomonas eburnea</name>
    <dbReference type="NCBI Taxonomy" id="1346889"/>
    <lineage>
        <taxon>Bacteria</taxon>
        <taxon>Pseudomonadati</taxon>
        <taxon>Pseudomonadota</taxon>
        <taxon>Alphaproteobacteria</taxon>
        <taxon>Acetobacterales</taxon>
        <taxon>Acetobacteraceae</taxon>
        <taxon>Neoroseomonas</taxon>
    </lineage>
</organism>
<dbReference type="Gene3D" id="3.30.1330.60">
    <property type="entry name" value="OmpA-like domain"/>
    <property type="match status" value="1"/>
</dbReference>
<dbReference type="AlphaFoldDB" id="A0A9X9XKJ4"/>
<dbReference type="Proteomes" id="UP001138709">
    <property type="component" value="Unassembled WGS sequence"/>
</dbReference>
<reference evidence="4" key="1">
    <citation type="submission" date="2020-01" db="EMBL/GenBank/DDBJ databases">
        <authorList>
            <person name="Rat A."/>
        </authorList>
    </citation>
    <scope>NUCLEOTIDE SEQUENCE</scope>
    <source>
        <strain evidence="4">LMG 31228</strain>
    </source>
</reference>
<keyword evidence="1" id="KW-0472">Membrane</keyword>
<evidence type="ECO:0000313" key="5">
    <source>
        <dbReference type="Proteomes" id="UP001138709"/>
    </source>
</evidence>
<evidence type="ECO:0000259" key="3">
    <source>
        <dbReference type="PROSITE" id="PS51123"/>
    </source>
</evidence>
<feature type="chain" id="PRO_5040743510" evidence="2">
    <location>
        <begin position="22"/>
        <end position="292"/>
    </location>
</feature>
<feature type="domain" description="OmpA-like" evidence="3">
    <location>
        <begin position="20"/>
        <end position="134"/>
    </location>
</feature>
<dbReference type="SUPFAM" id="SSF103088">
    <property type="entry name" value="OmpA-like"/>
    <property type="match status" value="1"/>
</dbReference>
<proteinExistence type="predicted"/>
<dbReference type="EMBL" id="JAAEDL010000065">
    <property type="protein sequence ID" value="MBR0684230.1"/>
    <property type="molecule type" value="Genomic_DNA"/>
</dbReference>
<evidence type="ECO:0000256" key="2">
    <source>
        <dbReference type="SAM" id="SignalP"/>
    </source>
</evidence>
<dbReference type="RefSeq" id="WP_211850087.1">
    <property type="nucleotide sequence ID" value="NZ_JAAEDL010000065.1"/>
</dbReference>
<dbReference type="InterPro" id="IPR006665">
    <property type="entry name" value="OmpA-like"/>
</dbReference>
<dbReference type="InterPro" id="IPR036737">
    <property type="entry name" value="OmpA-like_sf"/>
</dbReference>
<gene>
    <name evidence="4" type="ORF">GXW74_27445</name>
</gene>
<sequence length="292" mass="29393">MRGLLAGMLGLLALAAAPARAQGFPPDGAVILFAPGSAEIGQAGRDVVLAFLRPPRPPGFRGHCLRGHADRGAGAQALSLERARAVAAMMARQGVDPADVVVEAAGDLAPARLAPPGRTEPMNDRVELVPCPGPRLAGMAEAEARALDAAVVPAFVTALAPRIARAMGCAVPQMPRWALVAPPFACPAEVPPQAVPALTVRRVDGSRRVAVTLEWPAGIPAGEARQVAAAAAGAVLDLFGHAPAAPVLAALAAEAGAARHLAFLAGASRAEVEAGPGEVRRLRVVAGGGDGP</sequence>
<accession>A0A9X9XKJ4</accession>
<keyword evidence="2" id="KW-0732">Signal</keyword>
<dbReference type="GO" id="GO:0016020">
    <property type="term" value="C:membrane"/>
    <property type="evidence" value="ECO:0007669"/>
    <property type="project" value="UniProtKB-UniRule"/>
</dbReference>
<feature type="signal peptide" evidence="2">
    <location>
        <begin position="1"/>
        <end position="21"/>
    </location>
</feature>
<dbReference type="PROSITE" id="PS51123">
    <property type="entry name" value="OMPA_2"/>
    <property type="match status" value="1"/>
</dbReference>
<evidence type="ECO:0000256" key="1">
    <source>
        <dbReference type="PROSITE-ProRule" id="PRU00473"/>
    </source>
</evidence>
<keyword evidence="5" id="KW-1185">Reference proteome</keyword>